<dbReference type="Proteomes" id="UP000075635">
    <property type="component" value="Unassembled WGS sequence"/>
</dbReference>
<dbReference type="EMBL" id="JEMB01000852">
    <property type="protein sequence ID" value="KYF93008.1"/>
    <property type="molecule type" value="Genomic_DNA"/>
</dbReference>
<feature type="non-terminal residue" evidence="3">
    <location>
        <position position="591"/>
    </location>
</feature>
<name>A0A150SLA3_SORCE</name>
<dbReference type="Pfam" id="PF09937">
    <property type="entry name" value="DUF2169"/>
    <property type="match status" value="1"/>
</dbReference>
<protein>
    <recommendedName>
        <fullName evidence="2">DUF2169 domain-containing protein</fullName>
    </recommendedName>
</protein>
<comment type="caution">
    <text evidence="3">The sequence shown here is derived from an EMBL/GenBank/DDBJ whole genome shotgun (WGS) entry which is preliminary data.</text>
</comment>
<feature type="compositionally biased region" description="Basic and acidic residues" evidence="1">
    <location>
        <begin position="550"/>
        <end position="584"/>
    </location>
</feature>
<sequence length="591" mass="62750">MDVISDSPLRVASILWQPQPGAFALTVVCKATFSLRPVASPLALEQDEAQEGDAFWDNDARRSLRAASDLAPFKRRADVLLVGHARAPSGKPARSLVVGLHVGEMHKVLEVHADRAWTADGQLRTGSPFVQMPLRWERAAGGPGTPNPVGVPADTPHDGRGLRALPNLQPAGVVIASTKDSIAPVGLGPIAAAWPWRVSKLHRHATVWDHRAWNLRPLPPDIDAAYFNTAPPDQQVEQLRGDERIVLEHLHADHARLETQLERVLPRAVVQRSAGAAGEIRLRCDTLCIDADRGTCALTWRGVVPLQHPAERGWVRITLEGVEAPRLQGAASLQTAGALALPATAHLLADEEDVETRTLPVTARMLTDAEDAPTRTLPVTARMLADAEDALTRTLPVTARMLTDAEGAVREAQAGLPFVPGASALWPLPDAERAAKSSAAATPEPTDEDEGTGTVTGPLVPGSSALLPFLRAPRPLDTASGGAGPASARDQAAGPRAAPTPERQDEDEVDAGSSTVLLPQLSAAALQARLAPFPLPAPSASAPGIAEPVDEPRAERDADLRVERDASPRAERDASLRVELDAPLRRPTPPP</sequence>
<feature type="domain" description="DUF2169" evidence="2">
    <location>
        <begin position="23"/>
        <end position="301"/>
    </location>
</feature>
<organism evidence="3 4">
    <name type="scientific">Sorangium cellulosum</name>
    <name type="common">Polyangium cellulosum</name>
    <dbReference type="NCBI Taxonomy" id="56"/>
    <lineage>
        <taxon>Bacteria</taxon>
        <taxon>Pseudomonadati</taxon>
        <taxon>Myxococcota</taxon>
        <taxon>Polyangia</taxon>
        <taxon>Polyangiales</taxon>
        <taxon>Polyangiaceae</taxon>
        <taxon>Sorangium</taxon>
    </lineage>
</organism>
<evidence type="ECO:0000256" key="1">
    <source>
        <dbReference type="SAM" id="MobiDB-lite"/>
    </source>
</evidence>
<reference evidence="3 4" key="1">
    <citation type="submission" date="2014-02" db="EMBL/GenBank/DDBJ databases">
        <title>The small core and large imbalanced accessory genome model reveals a collaborative survival strategy of Sorangium cellulosum strains in nature.</title>
        <authorList>
            <person name="Han K."/>
            <person name="Peng R."/>
            <person name="Blom J."/>
            <person name="Li Y.-Z."/>
        </authorList>
    </citation>
    <scope>NUCLEOTIDE SEQUENCE [LARGE SCALE GENOMIC DNA]</scope>
    <source>
        <strain evidence="3 4">So0011-07</strain>
    </source>
</reference>
<accession>A0A150SLA3</accession>
<feature type="region of interest" description="Disordered" evidence="1">
    <location>
        <begin position="433"/>
        <end position="512"/>
    </location>
</feature>
<dbReference type="InterPro" id="IPR018683">
    <property type="entry name" value="DUF2169"/>
</dbReference>
<evidence type="ECO:0000313" key="4">
    <source>
        <dbReference type="Proteomes" id="UP000075635"/>
    </source>
</evidence>
<feature type="compositionally biased region" description="Low complexity" evidence="1">
    <location>
        <begin position="452"/>
        <end position="476"/>
    </location>
</feature>
<gene>
    <name evidence="3" type="ORF">BE17_25160</name>
</gene>
<dbReference type="AlphaFoldDB" id="A0A150SLA3"/>
<feature type="region of interest" description="Disordered" evidence="1">
    <location>
        <begin position="536"/>
        <end position="591"/>
    </location>
</feature>
<evidence type="ECO:0000259" key="2">
    <source>
        <dbReference type="Pfam" id="PF09937"/>
    </source>
</evidence>
<evidence type="ECO:0000313" key="3">
    <source>
        <dbReference type="EMBL" id="KYF93008.1"/>
    </source>
</evidence>
<proteinExistence type="predicted"/>